<sequence>MPIVGEWYVILKTSRTLRHIEVLDRVRLIGAPGRGEVSNMQQPAAEVGTLPYRHRGEEAGSDRTRHGSGASWRCAPSTAPASN</sequence>
<evidence type="ECO:0000313" key="2">
    <source>
        <dbReference type="EMBL" id="KAE8755455.1"/>
    </source>
</evidence>
<dbReference type="EMBL" id="JAMXWF010000023">
    <property type="protein sequence ID" value="MDQ6410595.1"/>
    <property type="molecule type" value="Genomic_DNA"/>
</dbReference>
<dbReference type="Proteomes" id="UP001209412">
    <property type="component" value="Unassembled WGS sequence"/>
</dbReference>
<evidence type="ECO:0000256" key="1">
    <source>
        <dbReference type="SAM" id="MobiDB-lite"/>
    </source>
</evidence>
<dbReference type="EMBL" id="JAPKHW010000023">
    <property type="protein sequence ID" value="MCX4148777.1"/>
    <property type="molecule type" value="Genomic_DNA"/>
</dbReference>
<reference evidence="2 5" key="1">
    <citation type="journal article" date="2020" name="Int. J. Syst. Evol. Microbiol.">
        <title>Paraburkholderia madseniana sp. nov., a phenolic acid-degrading bacterium isolated from acidic forest soil.</title>
        <authorList>
            <person name="Wilhelm R.C."/>
            <person name="Murphy S.J.L."/>
            <person name="Feriancek N.M."/>
            <person name="Karasz D.C."/>
            <person name="DeRito C.M."/>
            <person name="Newman J.D."/>
            <person name="Buckley D.H."/>
        </authorList>
    </citation>
    <scope>NUCLEOTIDE SEQUENCE [LARGE SCALE GENOMIC DNA]</scope>
    <source>
        <strain evidence="2 5">RP11</strain>
    </source>
</reference>
<evidence type="ECO:0000313" key="3">
    <source>
        <dbReference type="EMBL" id="MCX4148777.1"/>
    </source>
</evidence>
<feature type="compositionally biased region" description="Basic and acidic residues" evidence="1">
    <location>
        <begin position="54"/>
        <end position="65"/>
    </location>
</feature>
<keyword evidence="6" id="KW-1185">Reference proteome</keyword>
<dbReference type="RefSeq" id="WP_154565962.1">
    <property type="nucleotide sequence ID" value="NZ_JAMXWF010000023.1"/>
</dbReference>
<dbReference type="Proteomes" id="UP000463700">
    <property type="component" value="Unassembled WGS sequence"/>
</dbReference>
<dbReference type="AlphaFoldDB" id="A0A6N6W4D1"/>
<dbReference type="EMBL" id="VOSW01000088">
    <property type="protein sequence ID" value="KAE8755455.1"/>
    <property type="molecule type" value="Genomic_DNA"/>
</dbReference>
<proteinExistence type="predicted"/>
<evidence type="ECO:0000313" key="6">
    <source>
        <dbReference type="Proteomes" id="UP001209412"/>
    </source>
</evidence>
<name>A0A6N6W4D1_9BURK</name>
<comment type="caution">
    <text evidence="2">The sequence shown here is derived from an EMBL/GenBank/DDBJ whole genome shotgun (WGS) entry which is preliminary data.</text>
</comment>
<gene>
    <name evidence="2" type="ORF">FSO04_34160</name>
    <name evidence="4" type="ORF">NIE36_25790</name>
    <name evidence="3" type="ORF">OSB80_25870</name>
</gene>
<organism evidence="2 5">
    <name type="scientific">Paraburkholderia madseniana</name>
    <dbReference type="NCBI Taxonomy" id="2599607"/>
    <lineage>
        <taxon>Bacteria</taxon>
        <taxon>Pseudomonadati</taxon>
        <taxon>Pseudomonadota</taxon>
        <taxon>Betaproteobacteria</taxon>
        <taxon>Burkholderiales</taxon>
        <taxon>Burkholderiaceae</taxon>
        <taxon>Paraburkholderia</taxon>
    </lineage>
</organism>
<dbReference type="Proteomes" id="UP001242288">
    <property type="component" value="Unassembled WGS sequence"/>
</dbReference>
<evidence type="ECO:0000313" key="4">
    <source>
        <dbReference type="EMBL" id="MDQ6410595.1"/>
    </source>
</evidence>
<evidence type="ECO:0000313" key="5">
    <source>
        <dbReference type="Proteomes" id="UP000463700"/>
    </source>
</evidence>
<reference evidence="4" key="2">
    <citation type="submission" date="2022-06" db="EMBL/GenBank/DDBJ databases">
        <title>PHB producers.</title>
        <authorList>
            <person name="Besaury L."/>
        </authorList>
    </citation>
    <scope>NUCLEOTIDE SEQUENCE</scope>
    <source>
        <strain evidence="3 6">SEWS6</strain>
    </source>
</reference>
<accession>A0A6N6W4D1</accession>
<protein>
    <submittedName>
        <fullName evidence="2">Uncharacterized protein</fullName>
    </submittedName>
</protein>
<feature type="region of interest" description="Disordered" evidence="1">
    <location>
        <begin position="33"/>
        <end position="83"/>
    </location>
</feature>